<evidence type="ECO:0000256" key="1">
    <source>
        <dbReference type="ARBA" id="ARBA00022598"/>
    </source>
</evidence>
<dbReference type="InterPro" id="IPR036565">
    <property type="entry name" value="Mur-like_cat_sf"/>
</dbReference>
<comment type="caution">
    <text evidence="6">The sequence shown here is derived from an EMBL/GenBank/DDBJ whole genome shotgun (WGS) entry which is preliminary data.</text>
</comment>
<keyword evidence="2" id="KW-0547">Nucleotide-binding</keyword>
<dbReference type="SUPFAM" id="SSF53623">
    <property type="entry name" value="MurD-like peptide ligases, catalytic domain"/>
    <property type="match status" value="1"/>
</dbReference>
<evidence type="ECO:0000259" key="5">
    <source>
        <dbReference type="Pfam" id="PF08245"/>
    </source>
</evidence>
<evidence type="ECO:0000313" key="6">
    <source>
        <dbReference type="EMBL" id="MBE7524931.1"/>
    </source>
</evidence>
<dbReference type="EMBL" id="JABTTY010000001">
    <property type="protein sequence ID" value="MBE7524931.1"/>
    <property type="molecule type" value="Genomic_DNA"/>
</dbReference>
<name>A0A928TPZ1_UNCKA</name>
<dbReference type="Gene3D" id="3.40.1190.10">
    <property type="entry name" value="Mur-like, catalytic domain"/>
    <property type="match status" value="1"/>
</dbReference>
<evidence type="ECO:0000256" key="3">
    <source>
        <dbReference type="ARBA" id="ARBA00022840"/>
    </source>
</evidence>
<sequence>MLNSVIITIFAAAARRAIRREKPFIIAVTGSVGKSSAKETIAAALGAREAGSSVRASLKNYNNEYGVPFTILNVQTPGRDPLKWLLVLWRTLWLGWGFGRIGATTLILEMGADHKGDLAWLVGIAPPSISVITAVAPAHTEFFGTVDDVANEKATLIRALPADGLGVLNNDDSRVTAMRKECRTECAYFGTSEGSDVRIVDAQTLTETNELGHIFPVGLVVSFAVLGKEYALELRGTVGRPQAYAAAAALAVATKLDIPAAKALERLERDYHGIPGRTRIIKGIKGTYLIDDSYNAASATAVISALRDLAGIPVGEGQRRIAAFGDMRELGEYSDEAHRSVGHEAAALGIDELVTCGTLARAIAAAAQEAGMSAERIHSFDTSAEGGLFLQGLIRQGDLILVKGSQGSRMEKVVKELMAEPLQAPFLLVRMTKDWIHRP</sequence>
<evidence type="ECO:0000313" key="7">
    <source>
        <dbReference type="Proteomes" id="UP000710385"/>
    </source>
</evidence>
<dbReference type="GO" id="GO:0016881">
    <property type="term" value="F:acid-amino acid ligase activity"/>
    <property type="evidence" value="ECO:0007669"/>
    <property type="project" value="InterPro"/>
</dbReference>
<dbReference type="PANTHER" id="PTHR43024">
    <property type="entry name" value="UDP-N-ACETYLMURAMOYL-TRIPEPTIDE--D-ALANYL-D-ALANINE LIGASE"/>
    <property type="match status" value="1"/>
</dbReference>
<feature type="domain" description="Mur ligase C-terminal" evidence="4">
    <location>
        <begin position="276"/>
        <end position="405"/>
    </location>
</feature>
<reference evidence="6" key="1">
    <citation type="submission" date="2020-05" db="EMBL/GenBank/DDBJ databases">
        <title>High-Quality Genomes of Partial-Nitritation/Anammox System by Hierarchical Clustering Based Hybrid Assembly.</title>
        <authorList>
            <person name="Liu L."/>
            <person name="Wang Y."/>
            <person name="Che Y."/>
            <person name="Chen Y."/>
            <person name="Xia Y."/>
            <person name="Luo R."/>
            <person name="Cheng S.H."/>
            <person name="Zheng C."/>
            <person name="Zhang T."/>
        </authorList>
    </citation>
    <scope>NUCLEOTIDE SEQUENCE</scope>
    <source>
        <strain evidence="6">H1_PAT1</strain>
    </source>
</reference>
<dbReference type="InterPro" id="IPR051046">
    <property type="entry name" value="MurCDEF_CellWall_CoF430Synth"/>
</dbReference>
<keyword evidence="1 6" id="KW-0436">Ligase</keyword>
<dbReference type="PANTHER" id="PTHR43024:SF1">
    <property type="entry name" value="UDP-N-ACETYLMURAMOYL-TRIPEPTIDE--D-ALANYL-D-ALANINE LIGASE"/>
    <property type="match status" value="1"/>
</dbReference>
<dbReference type="InterPro" id="IPR013221">
    <property type="entry name" value="Mur_ligase_cen"/>
</dbReference>
<accession>A0A928TPZ1</accession>
<protein>
    <submittedName>
        <fullName evidence="6">UDP-N-acetylmuramoyl-tripeptide--D-alanyl-D-alanine ligase</fullName>
    </submittedName>
</protein>
<evidence type="ECO:0000259" key="4">
    <source>
        <dbReference type="Pfam" id="PF02875"/>
    </source>
</evidence>
<proteinExistence type="predicted"/>
<dbReference type="Pfam" id="PF08245">
    <property type="entry name" value="Mur_ligase_M"/>
    <property type="match status" value="1"/>
</dbReference>
<dbReference type="InterPro" id="IPR004101">
    <property type="entry name" value="Mur_ligase_C"/>
</dbReference>
<gene>
    <name evidence="6" type="ORF">HS096_00825</name>
</gene>
<feature type="domain" description="Mur ligase central" evidence="5">
    <location>
        <begin position="28"/>
        <end position="253"/>
    </location>
</feature>
<dbReference type="InterPro" id="IPR036615">
    <property type="entry name" value="Mur_ligase_C_dom_sf"/>
</dbReference>
<dbReference type="Proteomes" id="UP000710385">
    <property type="component" value="Unassembled WGS sequence"/>
</dbReference>
<dbReference type="AlphaFoldDB" id="A0A928TPZ1"/>
<dbReference type="SUPFAM" id="SSF53244">
    <property type="entry name" value="MurD-like peptide ligases, peptide-binding domain"/>
    <property type="match status" value="1"/>
</dbReference>
<dbReference type="GO" id="GO:0005524">
    <property type="term" value="F:ATP binding"/>
    <property type="evidence" value="ECO:0007669"/>
    <property type="project" value="UniProtKB-KW"/>
</dbReference>
<evidence type="ECO:0000256" key="2">
    <source>
        <dbReference type="ARBA" id="ARBA00022741"/>
    </source>
</evidence>
<dbReference type="Pfam" id="PF02875">
    <property type="entry name" value="Mur_ligase_C"/>
    <property type="match status" value="1"/>
</dbReference>
<organism evidence="6 7">
    <name type="scientific">candidate division WWE3 bacterium</name>
    <dbReference type="NCBI Taxonomy" id="2053526"/>
    <lineage>
        <taxon>Bacteria</taxon>
        <taxon>Katanobacteria</taxon>
    </lineage>
</organism>
<keyword evidence="3" id="KW-0067">ATP-binding</keyword>
<dbReference type="Gene3D" id="3.90.190.20">
    <property type="entry name" value="Mur ligase, C-terminal domain"/>
    <property type="match status" value="1"/>
</dbReference>